<dbReference type="OrthoDB" id="9811523at2"/>
<dbReference type="Gene3D" id="3.40.630.30">
    <property type="match status" value="1"/>
</dbReference>
<protein>
    <submittedName>
        <fullName evidence="2">N-acetyltransferase</fullName>
    </submittedName>
</protein>
<evidence type="ECO:0000313" key="3">
    <source>
        <dbReference type="Proteomes" id="UP000295164"/>
    </source>
</evidence>
<name>A0A4R4DSI8_9BACT</name>
<keyword evidence="3" id="KW-1185">Reference proteome</keyword>
<gene>
    <name evidence="2" type="ORF">E0486_18030</name>
</gene>
<dbReference type="Pfam" id="PF13302">
    <property type="entry name" value="Acetyltransf_3"/>
    <property type="match status" value="1"/>
</dbReference>
<dbReference type="PANTHER" id="PTHR43792:SF9">
    <property type="entry name" value="RIBOSOMAL-PROTEIN-ALANINE ACETYLTRANSFERASE"/>
    <property type="match status" value="1"/>
</dbReference>
<comment type="caution">
    <text evidence="2">The sequence shown here is derived from an EMBL/GenBank/DDBJ whole genome shotgun (WGS) entry which is preliminary data.</text>
</comment>
<dbReference type="PANTHER" id="PTHR43792">
    <property type="entry name" value="GNAT FAMILY, PUTATIVE (AFU_ORTHOLOGUE AFUA_3G00765)-RELATED-RELATED"/>
    <property type="match status" value="1"/>
</dbReference>
<dbReference type="AlphaFoldDB" id="A0A4R4DSI8"/>
<reference evidence="2 3" key="1">
    <citation type="submission" date="2019-03" db="EMBL/GenBank/DDBJ databases">
        <authorList>
            <person name="Kim M.K.M."/>
        </authorList>
    </citation>
    <scope>NUCLEOTIDE SEQUENCE [LARGE SCALE GENOMIC DNA]</scope>
    <source>
        <strain evidence="2 3">17J68-15</strain>
    </source>
</reference>
<sequence>MPDRNFTPFPVLQTERLTLRPLTLQDDEQIFALRSDAAVNRYLDRKPSETIADARAFIEAIQEHNRRNESLYWAIECTGTDRLIGTICLFGFSGDPAQAEIGYELLPGFQGKGIMQEALSAVIAYATGALGLRSLEAGTHRDNEGSTKLLEKFGFQRQGADGHFLLYKRTTAG</sequence>
<dbReference type="InterPro" id="IPR016181">
    <property type="entry name" value="Acyl_CoA_acyltransferase"/>
</dbReference>
<dbReference type="SUPFAM" id="SSF55729">
    <property type="entry name" value="Acyl-CoA N-acyltransferases (Nat)"/>
    <property type="match status" value="1"/>
</dbReference>
<evidence type="ECO:0000313" key="2">
    <source>
        <dbReference type="EMBL" id="TCZ64716.1"/>
    </source>
</evidence>
<accession>A0A4R4DSI8</accession>
<proteinExistence type="predicted"/>
<dbReference type="GO" id="GO:0008999">
    <property type="term" value="F:protein-N-terminal-alanine acetyltransferase activity"/>
    <property type="evidence" value="ECO:0007669"/>
    <property type="project" value="TreeGrafter"/>
</dbReference>
<keyword evidence="2" id="KW-0808">Transferase</keyword>
<evidence type="ECO:0000259" key="1">
    <source>
        <dbReference type="PROSITE" id="PS51186"/>
    </source>
</evidence>
<dbReference type="GO" id="GO:0005737">
    <property type="term" value="C:cytoplasm"/>
    <property type="evidence" value="ECO:0007669"/>
    <property type="project" value="TreeGrafter"/>
</dbReference>
<organism evidence="2 3">
    <name type="scientific">Flaviaesturariibacter aridisoli</name>
    <dbReference type="NCBI Taxonomy" id="2545761"/>
    <lineage>
        <taxon>Bacteria</taxon>
        <taxon>Pseudomonadati</taxon>
        <taxon>Bacteroidota</taxon>
        <taxon>Chitinophagia</taxon>
        <taxon>Chitinophagales</taxon>
        <taxon>Chitinophagaceae</taxon>
        <taxon>Flaviaestuariibacter</taxon>
    </lineage>
</organism>
<dbReference type="InterPro" id="IPR051531">
    <property type="entry name" value="N-acetyltransferase"/>
</dbReference>
<dbReference type="PROSITE" id="PS51186">
    <property type="entry name" value="GNAT"/>
    <property type="match status" value="1"/>
</dbReference>
<dbReference type="InterPro" id="IPR000182">
    <property type="entry name" value="GNAT_dom"/>
</dbReference>
<dbReference type="CDD" id="cd04301">
    <property type="entry name" value="NAT_SF"/>
    <property type="match status" value="1"/>
</dbReference>
<feature type="domain" description="N-acetyltransferase" evidence="1">
    <location>
        <begin position="17"/>
        <end position="173"/>
    </location>
</feature>
<dbReference type="EMBL" id="SKFH01000057">
    <property type="protein sequence ID" value="TCZ64716.1"/>
    <property type="molecule type" value="Genomic_DNA"/>
</dbReference>
<dbReference type="RefSeq" id="WP_131854382.1">
    <property type="nucleotide sequence ID" value="NZ_SKFH01000057.1"/>
</dbReference>
<dbReference type="Proteomes" id="UP000295164">
    <property type="component" value="Unassembled WGS sequence"/>
</dbReference>